<accession>A0A2J8A5Q7</accession>
<proteinExistence type="predicted"/>
<dbReference type="SUPFAM" id="SSF53474">
    <property type="entry name" value="alpha/beta-Hydrolases"/>
    <property type="match status" value="1"/>
</dbReference>
<feature type="compositionally biased region" description="Pro residues" evidence="1">
    <location>
        <begin position="160"/>
        <end position="169"/>
    </location>
</feature>
<dbReference type="InterPro" id="IPR029058">
    <property type="entry name" value="AB_hydrolase_fold"/>
</dbReference>
<dbReference type="OrthoDB" id="2498029at2759"/>
<keyword evidence="4" id="KW-1185">Reference proteome</keyword>
<evidence type="ECO:0000313" key="4">
    <source>
        <dbReference type="Proteomes" id="UP000236333"/>
    </source>
</evidence>
<reference evidence="3 4" key="1">
    <citation type="journal article" date="2017" name="Mol. Biol. Evol.">
        <title>The 4-celled Tetrabaena socialis nuclear genome reveals the essential components for genetic control of cell number at the origin of multicellularity in the volvocine lineage.</title>
        <authorList>
            <person name="Featherston J."/>
            <person name="Arakaki Y."/>
            <person name="Hanschen E.R."/>
            <person name="Ferris P.J."/>
            <person name="Michod R.E."/>
            <person name="Olson B.J.S.C."/>
            <person name="Nozaki H."/>
            <person name="Durand P.M."/>
        </authorList>
    </citation>
    <scope>NUCLEOTIDE SEQUENCE [LARGE SCALE GENOMIC DNA]</scope>
    <source>
        <strain evidence="3 4">NIES-571</strain>
    </source>
</reference>
<feature type="domain" description="Serine aminopeptidase S33" evidence="2">
    <location>
        <begin position="30"/>
        <end position="153"/>
    </location>
</feature>
<protein>
    <submittedName>
        <fullName evidence="3">Monoglyceride lipase</fullName>
    </submittedName>
</protein>
<gene>
    <name evidence="3" type="ORF">TSOC_005685</name>
</gene>
<dbReference type="InterPro" id="IPR022742">
    <property type="entry name" value="Hydrolase_4"/>
</dbReference>
<name>A0A2J8A5Q7_9CHLO</name>
<feature type="region of interest" description="Disordered" evidence="1">
    <location>
        <begin position="154"/>
        <end position="174"/>
    </location>
</feature>
<dbReference type="Gene3D" id="3.40.50.1820">
    <property type="entry name" value="alpha/beta hydrolase"/>
    <property type="match status" value="1"/>
</dbReference>
<dbReference type="EMBL" id="PGGS01000159">
    <property type="protein sequence ID" value="PNH07837.1"/>
    <property type="molecule type" value="Genomic_DNA"/>
</dbReference>
<dbReference type="AlphaFoldDB" id="A0A2J8A5Q7"/>
<evidence type="ECO:0000313" key="3">
    <source>
        <dbReference type="EMBL" id="PNH07837.1"/>
    </source>
</evidence>
<organism evidence="3 4">
    <name type="scientific">Tetrabaena socialis</name>
    <dbReference type="NCBI Taxonomy" id="47790"/>
    <lineage>
        <taxon>Eukaryota</taxon>
        <taxon>Viridiplantae</taxon>
        <taxon>Chlorophyta</taxon>
        <taxon>core chlorophytes</taxon>
        <taxon>Chlorophyceae</taxon>
        <taxon>CS clade</taxon>
        <taxon>Chlamydomonadales</taxon>
        <taxon>Tetrabaenaceae</taxon>
        <taxon>Tetrabaena</taxon>
    </lineage>
</organism>
<comment type="caution">
    <text evidence="3">The sequence shown here is derived from an EMBL/GenBank/DDBJ whole genome shotgun (WGS) entry which is preliminary data.</text>
</comment>
<dbReference type="Pfam" id="PF12146">
    <property type="entry name" value="Hydrolase_4"/>
    <property type="match status" value="1"/>
</dbReference>
<dbReference type="InterPro" id="IPR051044">
    <property type="entry name" value="MAG_DAG_Lipase"/>
</dbReference>
<evidence type="ECO:0000259" key="2">
    <source>
        <dbReference type="Pfam" id="PF12146"/>
    </source>
</evidence>
<dbReference type="PANTHER" id="PTHR11614">
    <property type="entry name" value="PHOSPHOLIPASE-RELATED"/>
    <property type="match status" value="1"/>
</dbReference>
<sequence length="337" mass="34769">MVANKTVGSLVNARGQKLHTVEWLPEEVKDTKACIFFQHGFGEYIERFDAVFQTWTSAGIAVYGFDTHGMGLSEPLDVPQRALVRKFAFLVEDSLKVLKDVVQPSLKANNITAPLFIAGNSLGGLVASYVVLASPDTFAGLVMQSPAIDVEWTPVLSSPRPRPPSSPPRLRPRLPSACPQALKEHLKHVGSTDVTLHEVAGGYHELLYGPEKEEVKALISAWVLAKAAAAAAAAREVPAAAVEETPAVPAAAVEETPAAAAPEEEVTVAAAVKQEVAAVASAVAGVVEPAVEAVKAAPAAVAAVVAGAVEPAAAAVEPAAAAAKVEAPAEAVEAAAK</sequence>
<dbReference type="Proteomes" id="UP000236333">
    <property type="component" value="Unassembled WGS sequence"/>
</dbReference>
<evidence type="ECO:0000256" key="1">
    <source>
        <dbReference type="SAM" id="MobiDB-lite"/>
    </source>
</evidence>